<proteinExistence type="predicted"/>
<feature type="region of interest" description="Disordered" evidence="1">
    <location>
        <begin position="189"/>
        <end position="214"/>
    </location>
</feature>
<dbReference type="PANTHER" id="PTHR34194">
    <property type="entry name" value="F14J8.16 PROTEIN"/>
    <property type="match status" value="1"/>
</dbReference>
<evidence type="ECO:0000256" key="1">
    <source>
        <dbReference type="SAM" id="MobiDB-lite"/>
    </source>
</evidence>
<dbReference type="EMBL" id="JBBPBM010000008">
    <property type="protein sequence ID" value="KAK8572312.1"/>
    <property type="molecule type" value="Genomic_DNA"/>
</dbReference>
<accession>A0ABR2F5M1</accession>
<reference evidence="2 3" key="1">
    <citation type="journal article" date="2024" name="G3 (Bethesda)">
        <title>Genome assembly of Hibiscus sabdariffa L. provides insights into metabolisms of medicinal natural products.</title>
        <authorList>
            <person name="Kim T."/>
        </authorList>
    </citation>
    <scope>NUCLEOTIDE SEQUENCE [LARGE SCALE GENOMIC DNA]</scope>
    <source>
        <strain evidence="2">TK-2024</strain>
        <tissue evidence="2">Old leaves</tissue>
    </source>
</reference>
<name>A0ABR2F5M1_9ROSI</name>
<evidence type="ECO:0000313" key="2">
    <source>
        <dbReference type="EMBL" id="KAK8572312.1"/>
    </source>
</evidence>
<dbReference type="Proteomes" id="UP001472677">
    <property type="component" value="Unassembled WGS sequence"/>
</dbReference>
<gene>
    <name evidence="2" type="ORF">V6N12_028367</name>
</gene>
<feature type="region of interest" description="Disordered" evidence="1">
    <location>
        <begin position="87"/>
        <end position="177"/>
    </location>
</feature>
<organism evidence="2 3">
    <name type="scientific">Hibiscus sabdariffa</name>
    <name type="common">roselle</name>
    <dbReference type="NCBI Taxonomy" id="183260"/>
    <lineage>
        <taxon>Eukaryota</taxon>
        <taxon>Viridiplantae</taxon>
        <taxon>Streptophyta</taxon>
        <taxon>Embryophyta</taxon>
        <taxon>Tracheophyta</taxon>
        <taxon>Spermatophyta</taxon>
        <taxon>Magnoliopsida</taxon>
        <taxon>eudicotyledons</taxon>
        <taxon>Gunneridae</taxon>
        <taxon>Pentapetalae</taxon>
        <taxon>rosids</taxon>
        <taxon>malvids</taxon>
        <taxon>Malvales</taxon>
        <taxon>Malvaceae</taxon>
        <taxon>Malvoideae</taxon>
        <taxon>Hibiscus</taxon>
    </lineage>
</organism>
<protein>
    <submittedName>
        <fullName evidence="2">Uncharacterized protein</fullName>
    </submittedName>
</protein>
<keyword evidence="3" id="KW-1185">Reference proteome</keyword>
<dbReference type="PANTHER" id="PTHR34194:SF2">
    <property type="entry name" value="F14J8.16 PROTEIN"/>
    <property type="match status" value="1"/>
</dbReference>
<comment type="caution">
    <text evidence="2">The sequence shown here is derived from an EMBL/GenBank/DDBJ whole genome shotgun (WGS) entry which is preliminary data.</text>
</comment>
<sequence>MDHFNKIKMEDCEYGRYFNSLEQFRYHPDDDDADEEEELKKNPEYTYFIENLKPDENGVSYSVELPVNSDISIVLRYEGTEEDSFENVDRQRNFKSNSKREKAKVPGNLGGFPGKARADVPKTVTKSLETGDYGSKKRSTDVAGQKRKRDDMNGLGEGAEANPVSCKSSGGSSKPMNCVVKDESQVKLPDSFDKSGMNTELGDEKGHTSTPHKNAESCSEVEIFTLDNMPLLDGAFYVANCFTILFWFYGACFREKKAAEVSGDGIRGSSPSQFREKLMGLLKVPYNRQEFDDLWLKVTKRKPAQGVKESRREKMRSYSIKPEGKSYLDWHKELRIKVEEVRHDPRKVLYLLRGFFFWLEVSLSSLVQCLTVLHFHPHKAFLDSKIMFLAKTRAGNRTSTAKVLTSNEGYGSRHPATLFIVVLLEPMPNLH</sequence>
<feature type="compositionally biased region" description="Basic and acidic residues" evidence="1">
    <location>
        <begin position="87"/>
        <end position="104"/>
    </location>
</feature>
<feature type="compositionally biased region" description="Polar residues" evidence="1">
    <location>
        <begin position="165"/>
        <end position="175"/>
    </location>
</feature>
<evidence type="ECO:0000313" key="3">
    <source>
        <dbReference type="Proteomes" id="UP001472677"/>
    </source>
</evidence>